<organism evidence="1 2">
    <name type="scientific">Microbacterium oxydans</name>
    <dbReference type="NCBI Taxonomy" id="82380"/>
    <lineage>
        <taxon>Bacteria</taxon>
        <taxon>Bacillati</taxon>
        <taxon>Actinomycetota</taxon>
        <taxon>Actinomycetes</taxon>
        <taxon>Micrococcales</taxon>
        <taxon>Microbacteriaceae</taxon>
        <taxon>Microbacterium</taxon>
    </lineage>
</organism>
<dbReference type="KEGG" id="moy:CVS54_02709"/>
<gene>
    <name evidence="1" type="ORF">CVS54_02709</name>
</gene>
<name>A0A3S9WMS5_9MICO</name>
<evidence type="ECO:0000313" key="1">
    <source>
        <dbReference type="EMBL" id="AZS41360.1"/>
    </source>
</evidence>
<accession>A0A3S9WMS5</accession>
<dbReference type="AlphaFoldDB" id="A0A3S9WMS5"/>
<sequence length="43" mass="4318">MSALRSLQGLSNESGPEVGVFGSGISMWCDGDNSGISISCGPN</sequence>
<dbReference type="Proteomes" id="UP000274841">
    <property type="component" value="Chromosome"/>
</dbReference>
<dbReference type="EMBL" id="CP031422">
    <property type="protein sequence ID" value="AZS41360.1"/>
    <property type="molecule type" value="Genomic_DNA"/>
</dbReference>
<evidence type="ECO:0000313" key="2">
    <source>
        <dbReference type="Proteomes" id="UP000274841"/>
    </source>
</evidence>
<protein>
    <submittedName>
        <fullName evidence="1">Uncharacterized protein</fullName>
    </submittedName>
</protein>
<proteinExistence type="predicted"/>
<reference evidence="1 2" key="1">
    <citation type="submission" date="2018-08" db="EMBL/GenBank/DDBJ databases">
        <title>Microbacterium oxydans strain HG3.</title>
        <authorList>
            <person name="ORTET P."/>
        </authorList>
    </citation>
    <scope>NUCLEOTIDE SEQUENCE [LARGE SCALE GENOMIC DNA]</scope>
    <source>
        <strain evidence="1 2">HG3</strain>
    </source>
</reference>